<dbReference type="GO" id="GO:0005634">
    <property type="term" value="C:nucleus"/>
    <property type="evidence" value="ECO:0007669"/>
    <property type="project" value="UniProtKB-SubCell"/>
</dbReference>
<evidence type="ECO:0000256" key="1">
    <source>
        <dbReference type="ARBA" id="ARBA00005889"/>
    </source>
</evidence>
<keyword evidence="2 6" id="KW-0479">Metal-binding</keyword>
<evidence type="ECO:0000313" key="9">
    <source>
        <dbReference type="Proteomes" id="UP000626092"/>
    </source>
</evidence>
<feature type="domain" description="SWIM-type" evidence="7">
    <location>
        <begin position="63"/>
        <end position="99"/>
    </location>
</feature>
<evidence type="ECO:0000256" key="6">
    <source>
        <dbReference type="RuleBase" id="RU367018"/>
    </source>
</evidence>
<name>A0A834HH28_RHOSS</name>
<keyword evidence="3 5" id="KW-0863">Zinc-finger</keyword>
<evidence type="ECO:0000256" key="2">
    <source>
        <dbReference type="ARBA" id="ARBA00022723"/>
    </source>
</evidence>
<dbReference type="AlphaFoldDB" id="A0A834HH28"/>
<keyword evidence="9" id="KW-1185">Reference proteome</keyword>
<evidence type="ECO:0000256" key="5">
    <source>
        <dbReference type="PROSITE-ProRule" id="PRU00325"/>
    </source>
</evidence>
<gene>
    <name evidence="8" type="ORF">RHSIM_Rhsim02G0110100</name>
</gene>
<dbReference type="Proteomes" id="UP000626092">
    <property type="component" value="Unassembled WGS sequence"/>
</dbReference>
<comment type="similarity">
    <text evidence="1 6">Belongs to the FHY3/FAR1 family.</text>
</comment>
<reference evidence="8" key="1">
    <citation type="submission" date="2019-11" db="EMBL/GenBank/DDBJ databases">
        <authorList>
            <person name="Liu Y."/>
            <person name="Hou J."/>
            <person name="Li T.-Q."/>
            <person name="Guan C.-H."/>
            <person name="Wu X."/>
            <person name="Wu H.-Z."/>
            <person name="Ling F."/>
            <person name="Zhang R."/>
            <person name="Shi X.-G."/>
            <person name="Ren J.-P."/>
            <person name="Chen E.-F."/>
            <person name="Sun J.-M."/>
        </authorList>
    </citation>
    <scope>NUCLEOTIDE SEQUENCE</scope>
    <source>
        <strain evidence="8">Adult_tree_wgs_1</strain>
        <tissue evidence="8">Leaves</tissue>
    </source>
</reference>
<keyword evidence="4 6" id="KW-0862">Zinc</keyword>
<evidence type="ECO:0000259" key="7">
    <source>
        <dbReference type="PROSITE" id="PS50966"/>
    </source>
</evidence>
<keyword evidence="6" id="KW-0539">Nucleus</keyword>
<comment type="subcellular location">
    <subcellularLocation>
        <location evidence="6">Nucleus</location>
    </subcellularLocation>
</comment>
<dbReference type="PANTHER" id="PTHR31669:SF293">
    <property type="entry name" value="PROTEIN FAR1-RELATED SEQUENCE"/>
    <property type="match status" value="1"/>
</dbReference>
<dbReference type="GO" id="GO:0006355">
    <property type="term" value="P:regulation of DNA-templated transcription"/>
    <property type="evidence" value="ECO:0007669"/>
    <property type="project" value="UniProtKB-UniRule"/>
</dbReference>
<comment type="function">
    <text evidence="6">Putative transcription activator involved in regulating light control of development.</text>
</comment>
<accession>A0A834HH28</accession>
<dbReference type="InterPro" id="IPR031052">
    <property type="entry name" value="FHY3/FAR1"/>
</dbReference>
<dbReference type="PROSITE" id="PS50966">
    <property type="entry name" value="ZF_SWIM"/>
    <property type="match status" value="1"/>
</dbReference>
<proteinExistence type="inferred from homology"/>
<dbReference type="OrthoDB" id="1663522at2759"/>
<organism evidence="8 9">
    <name type="scientific">Rhododendron simsii</name>
    <name type="common">Sims's rhododendron</name>
    <dbReference type="NCBI Taxonomy" id="118357"/>
    <lineage>
        <taxon>Eukaryota</taxon>
        <taxon>Viridiplantae</taxon>
        <taxon>Streptophyta</taxon>
        <taxon>Embryophyta</taxon>
        <taxon>Tracheophyta</taxon>
        <taxon>Spermatophyta</taxon>
        <taxon>Magnoliopsida</taxon>
        <taxon>eudicotyledons</taxon>
        <taxon>Gunneridae</taxon>
        <taxon>Pentapetalae</taxon>
        <taxon>asterids</taxon>
        <taxon>Ericales</taxon>
        <taxon>Ericaceae</taxon>
        <taxon>Ericoideae</taxon>
        <taxon>Rhodoreae</taxon>
        <taxon>Rhododendron</taxon>
    </lineage>
</organism>
<protein>
    <recommendedName>
        <fullName evidence="6">Protein FAR1-RELATED SEQUENCE</fullName>
    </recommendedName>
</protein>
<evidence type="ECO:0000256" key="3">
    <source>
        <dbReference type="ARBA" id="ARBA00022771"/>
    </source>
</evidence>
<dbReference type="EMBL" id="WJXA01000002">
    <property type="protein sequence ID" value="KAF7150984.1"/>
    <property type="molecule type" value="Genomic_DNA"/>
</dbReference>
<evidence type="ECO:0000313" key="8">
    <source>
        <dbReference type="EMBL" id="KAF7150984.1"/>
    </source>
</evidence>
<dbReference type="Pfam" id="PF04434">
    <property type="entry name" value="SWIM"/>
    <property type="match status" value="1"/>
</dbReference>
<evidence type="ECO:0000256" key="4">
    <source>
        <dbReference type="ARBA" id="ARBA00022833"/>
    </source>
</evidence>
<dbReference type="InterPro" id="IPR006564">
    <property type="entry name" value="Znf_PMZ"/>
</dbReference>
<sequence>MKAILQTSYKIEVEAAKVYARIFFKFFQKELFSSQKQQVSKYHEEGVTKIYKVVLNGKESPIYEVTLDVMTKKATCSCRKFEFLGILCRHILAVFIKKSLAHCLPQQYVLRMWTTNAKSDDAHKTSSHLMRQNSVLEGTKISSILMRHGLMIEVMKVVEEGQKSQKKHDHLTLVLKKLHCELLTMNDGSDEIENDDDLEGATLVEVMSQVLSNILFTLHDPPHVV</sequence>
<dbReference type="SMART" id="SM00575">
    <property type="entry name" value="ZnF_PMZ"/>
    <property type="match status" value="1"/>
</dbReference>
<comment type="caution">
    <text evidence="8">The sequence shown here is derived from an EMBL/GenBank/DDBJ whole genome shotgun (WGS) entry which is preliminary data.</text>
</comment>
<dbReference type="GO" id="GO:0008270">
    <property type="term" value="F:zinc ion binding"/>
    <property type="evidence" value="ECO:0007669"/>
    <property type="project" value="UniProtKB-UniRule"/>
</dbReference>
<dbReference type="InterPro" id="IPR007527">
    <property type="entry name" value="Znf_SWIM"/>
</dbReference>
<dbReference type="PANTHER" id="PTHR31669">
    <property type="entry name" value="PROTEIN FAR1-RELATED SEQUENCE 10-RELATED"/>
    <property type="match status" value="1"/>
</dbReference>